<gene>
    <name evidence="1" type="ORF">SPELUC_LOCUS2578</name>
</gene>
<proteinExistence type="predicted"/>
<name>A0ACA9KST7_9GLOM</name>
<reference evidence="1" key="1">
    <citation type="submission" date="2021-06" db="EMBL/GenBank/DDBJ databases">
        <authorList>
            <person name="Kallberg Y."/>
            <person name="Tangrot J."/>
            <person name="Rosling A."/>
        </authorList>
    </citation>
    <scope>NUCLEOTIDE SEQUENCE</scope>
    <source>
        <strain evidence="1">28 12/20/2015</strain>
    </source>
</reference>
<accession>A0ACA9KST7</accession>
<sequence>MLYTRVFCFVHYNPENDQAILKQLYKCEHLQNILENYEITTDQF</sequence>
<dbReference type="Proteomes" id="UP000789366">
    <property type="component" value="Unassembled WGS sequence"/>
</dbReference>
<dbReference type="EMBL" id="CAJVPW010001759">
    <property type="protein sequence ID" value="CAG8491520.1"/>
    <property type="molecule type" value="Genomic_DNA"/>
</dbReference>
<evidence type="ECO:0000313" key="1">
    <source>
        <dbReference type="EMBL" id="CAG8491520.1"/>
    </source>
</evidence>
<comment type="caution">
    <text evidence="1">The sequence shown here is derived from an EMBL/GenBank/DDBJ whole genome shotgun (WGS) entry which is preliminary data.</text>
</comment>
<organism evidence="1 2">
    <name type="scientific">Cetraspora pellucida</name>
    <dbReference type="NCBI Taxonomy" id="1433469"/>
    <lineage>
        <taxon>Eukaryota</taxon>
        <taxon>Fungi</taxon>
        <taxon>Fungi incertae sedis</taxon>
        <taxon>Mucoromycota</taxon>
        <taxon>Glomeromycotina</taxon>
        <taxon>Glomeromycetes</taxon>
        <taxon>Diversisporales</taxon>
        <taxon>Gigasporaceae</taxon>
        <taxon>Cetraspora</taxon>
    </lineage>
</organism>
<keyword evidence="2" id="KW-1185">Reference proteome</keyword>
<evidence type="ECO:0000313" key="2">
    <source>
        <dbReference type="Proteomes" id="UP000789366"/>
    </source>
</evidence>
<protein>
    <submittedName>
        <fullName evidence="1">6393_t:CDS:1</fullName>
    </submittedName>
</protein>